<dbReference type="PANTHER" id="PTHR23523:SF2">
    <property type="entry name" value="2-NITROIMIDAZOLE TRANSPORTER"/>
    <property type="match status" value="1"/>
</dbReference>
<evidence type="ECO:0000256" key="4">
    <source>
        <dbReference type="SAM" id="Phobius"/>
    </source>
</evidence>
<feature type="transmembrane region" description="Helical" evidence="4">
    <location>
        <begin position="178"/>
        <end position="195"/>
    </location>
</feature>
<evidence type="ECO:0000256" key="3">
    <source>
        <dbReference type="ARBA" id="ARBA00023136"/>
    </source>
</evidence>
<feature type="transmembrane region" description="Helical" evidence="4">
    <location>
        <begin position="379"/>
        <end position="402"/>
    </location>
</feature>
<dbReference type="STRING" id="633194.SAMN05421759_11931"/>
<dbReference type="PANTHER" id="PTHR23523">
    <property type="match status" value="1"/>
</dbReference>
<feature type="transmembrane region" description="Helical" evidence="4">
    <location>
        <begin position="318"/>
        <end position="337"/>
    </location>
</feature>
<dbReference type="Gene3D" id="1.20.1250.20">
    <property type="entry name" value="MFS general substrate transporter like domains"/>
    <property type="match status" value="2"/>
</dbReference>
<feature type="transmembrane region" description="Helical" evidence="4">
    <location>
        <begin position="216"/>
        <end position="239"/>
    </location>
</feature>
<sequence>MPIAEEIDAPAGPRSRWPVLAGVWGVYFSFGVIIASTAPLITEIREDIAVTNAGMGLILGAWPLTYILCSVPCGMALDRIGARRMLVIACLLMAASAGLRGLAETPLQLFLAVALFGAGGPMISVGAPVVIAKLYQGKARASAMGLYVTGPYLGGLVALAITNSAIMPLVGQNWRGAMLVYAGLVLFSAVIWWAVSRPRAADIGPGTGASKYNLSAFAEIVGLRQVQLILVMSVGVFFVNHGLNNWMPEILRSYGFSAVAAGYWAALPSAIGILGVLVIPRLATPERRLLVMAGLFAAVLVASLMLQSAHPALLAPGLMLQGIARGSMMTVAIMLLMETPGVPEERLGLAGGMFFTAAEMGGVLGPVTLGALAHGSGGFALPLLSVTAVSVLLLALLVRLGAQTRADAAR</sequence>
<organism evidence="6 7">
    <name type="scientific">Roseivivax lentus</name>
    <dbReference type="NCBI Taxonomy" id="633194"/>
    <lineage>
        <taxon>Bacteria</taxon>
        <taxon>Pseudomonadati</taxon>
        <taxon>Pseudomonadota</taxon>
        <taxon>Alphaproteobacteria</taxon>
        <taxon>Rhodobacterales</taxon>
        <taxon>Roseobacteraceae</taxon>
        <taxon>Roseivivax</taxon>
    </lineage>
</organism>
<dbReference type="GO" id="GO:0022857">
    <property type="term" value="F:transmembrane transporter activity"/>
    <property type="evidence" value="ECO:0007669"/>
    <property type="project" value="InterPro"/>
</dbReference>
<feature type="transmembrane region" description="Helical" evidence="4">
    <location>
        <begin position="85"/>
        <end position="103"/>
    </location>
</feature>
<feature type="domain" description="Major facilitator superfamily (MFS) profile" evidence="5">
    <location>
        <begin position="17"/>
        <end position="405"/>
    </location>
</feature>
<dbReference type="SUPFAM" id="SSF103473">
    <property type="entry name" value="MFS general substrate transporter"/>
    <property type="match status" value="1"/>
</dbReference>
<keyword evidence="7" id="KW-1185">Reference proteome</keyword>
<evidence type="ECO:0000256" key="1">
    <source>
        <dbReference type="ARBA" id="ARBA00022692"/>
    </source>
</evidence>
<feature type="transmembrane region" description="Helical" evidence="4">
    <location>
        <begin position="21"/>
        <end position="41"/>
    </location>
</feature>
<proteinExistence type="predicted"/>
<gene>
    <name evidence="6" type="ORF">SAMN05421759_11931</name>
</gene>
<evidence type="ECO:0000313" key="6">
    <source>
        <dbReference type="EMBL" id="SIT13373.1"/>
    </source>
</evidence>
<protein>
    <submittedName>
        <fullName evidence="6">Cyanate permease</fullName>
    </submittedName>
</protein>
<accession>A0A1N7PRT8</accession>
<dbReference type="InterPro" id="IPR020846">
    <property type="entry name" value="MFS_dom"/>
</dbReference>
<dbReference type="Pfam" id="PF07690">
    <property type="entry name" value="MFS_1"/>
    <property type="match status" value="1"/>
</dbReference>
<dbReference type="InterPro" id="IPR036259">
    <property type="entry name" value="MFS_trans_sf"/>
</dbReference>
<feature type="transmembrane region" description="Helical" evidence="4">
    <location>
        <begin position="254"/>
        <end position="277"/>
    </location>
</feature>
<reference evidence="7" key="1">
    <citation type="submission" date="2017-01" db="EMBL/GenBank/DDBJ databases">
        <authorList>
            <person name="Varghese N."/>
            <person name="Submissions S."/>
        </authorList>
    </citation>
    <scope>NUCLEOTIDE SEQUENCE [LARGE SCALE GENOMIC DNA]</scope>
    <source>
        <strain evidence="7">DSM 29430</strain>
    </source>
</reference>
<evidence type="ECO:0000256" key="2">
    <source>
        <dbReference type="ARBA" id="ARBA00022989"/>
    </source>
</evidence>
<keyword evidence="2 4" id="KW-1133">Transmembrane helix</keyword>
<dbReference type="Proteomes" id="UP000186684">
    <property type="component" value="Unassembled WGS sequence"/>
</dbReference>
<evidence type="ECO:0000313" key="7">
    <source>
        <dbReference type="Proteomes" id="UP000186684"/>
    </source>
</evidence>
<keyword evidence="1 4" id="KW-0812">Transmembrane</keyword>
<feature type="transmembrane region" description="Helical" evidence="4">
    <location>
        <begin position="144"/>
        <end position="166"/>
    </location>
</feature>
<dbReference type="AlphaFoldDB" id="A0A1N7PRT8"/>
<dbReference type="InterPro" id="IPR052524">
    <property type="entry name" value="MFS_Cyanate_Porter"/>
</dbReference>
<dbReference type="InterPro" id="IPR011701">
    <property type="entry name" value="MFS"/>
</dbReference>
<name>A0A1N7PRT8_9RHOB</name>
<feature type="transmembrane region" description="Helical" evidence="4">
    <location>
        <begin position="53"/>
        <end position="73"/>
    </location>
</feature>
<dbReference type="PROSITE" id="PS50850">
    <property type="entry name" value="MFS"/>
    <property type="match status" value="1"/>
</dbReference>
<feature type="transmembrane region" description="Helical" evidence="4">
    <location>
        <begin position="349"/>
        <end position="373"/>
    </location>
</feature>
<keyword evidence="3 4" id="KW-0472">Membrane</keyword>
<feature type="transmembrane region" description="Helical" evidence="4">
    <location>
        <begin position="289"/>
        <end position="306"/>
    </location>
</feature>
<dbReference type="EMBL" id="FTOQ01000019">
    <property type="protein sequence ID" value="SIT13373.1"/>
    <property type="molecule type" value="Genomic_DNA"/>
</dbReference>
<evidence type="ECO:0000259" key="5">
    <source>
        <dbReference type="PROSITE" id="PS50850"/>
    </source>
</evidence>
<feature type="transmembrane region" description="Helical" evidence="4">
    <location>
        <begin position="109"/>
        <end position="132"/>
    </location>
</feature>